<feature type="chain" id="PRO_5030966103" evidence="1">
    <location>
        <begin position="30"/>
        <end position="121"/>
    </location>
</feature>
<dbReference type="AlphaFoldDB" id="A0A7W5E2Y2"/>
<gene>
    <name evidence="2" type="ORF">FHS27_004998</name>
</gene>
<dbReference type="RefSeq" id="WP_184307555.1">
    <property type="nucleotide sequence ID" value="NZ_JACHXU010000021.1"/>
</dbReference>
<feature type="signal peptide" evidence="1">
    <location>
        <begin position="1"/>
        <end position="29"/>
    </location>
</feature>
<dbReference type="EMBL" id="JACHXU010000021">
    <property type="protein sequence ID" value="MBB3209160.1"/>
    <property type="molecule type" value="Genomic_DNA"/>
</dbReference>
<evidence type="ECO:0000313" key="3">
    <source>
        <dbReference type="Proteomes" id="UP000536179"/>
    </source>
</evidence>
<sequence>MLGLKWRSLLLVGAVALTATTFASSSADAGWGYRYGYGYRPAVAPVRVYRPAYGYAVPRYVAPVRRVYRPVVVAPVVAPVAVSPYRAGYGSYPSYGSYRAGYGGYGVSVNFGVAPVGYIGY</sequence>
<reference evidence="2 3" key="1">
    <citation type="submission" date="2020-08" db="EMBL/GenBank/DDBJ databases">
        <title>Genomic Encyclopedia of Type Strains, Phase III (KMG-III): the genomes of soil and plant-associated and newly described type strains.</title>
        <authorList>
            <person name="Whitman W."/>
        </authorList>
    </citation>
    <scope>NUCLEOTIDE SEQUENCE [LARGE SCALE GENOMIC DNA]</scope>
    <source>
        <strain evidence="2 3">CECT 8075</strain>
    </source>
</reference>
<accession>A0A7W5E2Y2</accession>
<evidence type="ECO:0000256" key="1">
    <source>
        <dbReference type="SAM" id="SignalP"/>
    </source>
</evidence>
<comment type="caution">
    <text evidence="2">The sequence shown here is derived from an EMBL/GenBank/DDBJ whole genome shotgun (WGS) entry which is preliminary data.</text>
</comment>
<keyword evidence="1" id="KW-0732">Signal</keyword>
<name>A0A7W5E2Y2_9BACT</name>
<keyword evidence="3" id="KW-1185">Reference proteome</keyword>
<dbReference type="Proteomes" id="UP000536179">
    <property type="component" value="Unassembled WGS sequence"/>
</dbReference>
<evidence type="ECO:0000313" key="2">
    <source>
        <dbReference type="EMBL" id="MBB3209160.1"/>
    </source>
</evidence>
<organism evidence="2 3">
    <name type="scientific">Aporhodopirellula rubra</name>
    <dbReference type="NCBI Taxonomy" id="980271"/>
    <lineage>
        <taxon>Bacteria</taxon>
        <taxon>Pseudomonadati</taxon>
        <taxon>Planctomycetota</taxon>
        <taxon>Planctomycetia</taxon>
        <taxon>Pirellulales</taxon>
        <taxon>Pirellulaceae</taxon>
        <taxon>Aporhodopirellula</taxon>
    </lineage>
</organism>
<proteinExistence type="predicted"/>
<protein>
    <submittedName>
        <fullName evidence="2">Uncharacterized protein</fullName>
    </submittedName>
</protein>